<dbReference type="InterPro" id="IPR000182">
    <property type="entry name" value="GNAT_dom"/>
</dbReference>
<proteinExistence type="predicted"/>
<dbReference type="PANTHER" id="PTHR43233:SF1">
    <property type="entry name" value="FAMILY N-ACETYLTRANSFERASE, PUTATIVE (AFU_ORTHOLOGUE AFUA_6G03350)-RELATED"/>
    <property type="match status" value="1"/>
</dbReference>
<dbReference type="Pfam" id="PF13673">
    <property type="entry name" value="Acetyltransf_10"/>
    <property type="match status" value="1"/>
</dbReference>
<keyword evidence="3" id="KW-1185">Reference proteome</keyword>
<dbReference type="HOGENOM" id="CLU_086503_5_1_10"/>
<dbReference type="Gene3D" id="3.40.630.30">
    <property type="match status" value="1"/>
</dbReference>
<dbReference type="PROSITE" id="PS51186">
    <property type="entry name" value="GNAT"/>
    <property type="match status" value="1"/>
</dbReference>
<dbReference type="PANTHER" id="PTHR43233">
    <property type="entry name" value="FAMILY N-ACETYLTRANSFERASE, PUTATIVE (AFU_ORTHOLOGUE AFUA_6G03350)-RELATED"/>
    <property type="match status" value="1"/>
</dbReference>
<accession>G0J5D2</accession>
<evidence type="ECO:0000259" key="1">
    <source>
        <dbReference type="PROSITE" id="PS51186"/>
    </source>
</evidence>
<dbReference type="Proteomes" id="UP000001635">
    <property type="component" value="Chromosome"/>
</dbReference>
<dbReference type="RefSeq" id="WP_014021853.1">
    <property type="nucleotide sequence ID" value="NC_015914.1"/>
</dbReference>
<protein>
    <submittedName>
        <fullName evidence="2">GCN5-related N-acetyltransferase</fullName>
    </submittedName>
</protein>
<organism evidence="2 3">
    <name type="scientific">Cyclobacterium marinum (strain ATCC 25205 / DSM 745 / LMG 13164 / NCIMB 1802)</name>
    <name type="common">Flectobacillus marinus</name>
    <dbReference type="NCBI Taxonomy" id="880070"/>
    <lineage>
        <taxon>Bacteria</taxon>
        <taxon>Pseudomonadati</taxon>
        <taxon>Bacteroidota</taxon>
        <taxon>Cytophagia</taxon>
        <taxon>Cytophagales</taxon>
        <taxon>Cyclobacteriaceae</taxon>
        <taxon>Cyclobacterium</taxon>
    </lineage>
</organism>
<dbReference type="OrthoDB" id="9789605at2"/>
<dbReference type="eggNOG" id="COG0456">
    <property type="taxonomic scope" value="Bacteria"/>
</dbReference>
<sequence>MEITYSETRVIDENQIVALYLANNWTAANKPKLLTKALLNSHGLVSAWEDEILVGIGNAISDGYLVVYYPHLLVHPDYQKRGIGRNIIAKLKKKYENFHMHMLTADGESIGFYEKSGFELAGETRPMWIYQGDEH</sequence>
<evidence type="ECO:0000313" key="3">
    <source>
        <dbReference type="Proteomes" id="UP000001635"/>
    </source>
</evidence>
<dbReference type="SUPFAM" id="SSF55729">
    <property type="entry name" value="Acyl-CoA N-acyltransferases (Nat)"/>
    <property type="match status" value="1"/>
</dbReference>
<dbReference type="InterPro" id="IPR016181">
    <property type="entry name" value="Acyl_CoA_acyltransferase"/>
</dbReference>
<name>G0J5D2_CYCMS</name>
<dbReference type="InterPro" id="IPR053144">
    <property type="entry name" value="Acetyltransferase_Butenolide"/>
</dbReference>
<feature type="domain" description="N-acetyltransferase" evidence="1">
    <location>
        <begin position="3"/>
        <end position="135"/>
    </location>
</feature>
<evidence type="ECO:0000313" key="2">
    <source>
        <dbReference type="EMBL" id="AEL27568.1"/>
    </source>
</evidence>
<dbReference type="KEGG" id="cmr:Cycma_3857"/>
<keyword evidence="2" id="KW-0808">Transferase</keyword>
<dbReference type="GO" id="GO:0016747">
    <property type="term" value="F:acyltransferase activity, transferring groups other than amino-acyl groups"/>
    <property type="evidence" value="ECO:0007669"/>
    <property type="project" value="InterPro"/>
</dbReference>
<gene>
    <name evidence="2" type="ordered locus">Cycma_3857</name>
</gene>
<dbReference type="STRING" id="880070.Cycma_3857"/>
<dbReference type="AlphaFoldDB" id="G0J5D2"/>
<dbReference type="EMBL" id="CP002955">
    <property type="protein sequence ID" value="AEL27568.1"/>
    <property type="molecule type" value="Genomic_DNA"/>
</dbReference>
<reference evidence="3" key="1">
    <citation type="submission" date="2011-07" db="EMBL/GenBank/DDBJ databases">
        <title>The complete genome of Cyclobacterium marinum DSM 745.</title>
        <authorList>
            <person name="Lucas S."/>
            <person name="Han J."/>
            <person name="Lapidus A."/>
            <person name="Bruce D."/>
            <person name="Goodwin L."/>
            <person name="Pitluck S."/>
            <person name="Peters L."/>
            <person name="Kyrpides N."/>
            <person name="Mavromatis K."/>
            <person name="Ivanova N."/>
            <person name="Ovchinnikova G."/>
            <person name="Chertkov O."/>
            <person name="Detter J.C."/>
            <person name="Tapia R."/>
            <person name="Han C."/>
            <person name="Land M."/>
            <person name="Hauser L."/>
            <person name="Markowitz V."/>
            <person name="Cheng J.-F."/>
            <person name="Hugenholtz P."/>
            <person name="Woyke T."/>
            <person name="Wu D."/>
            <person name="Tindall B."/>
            <person name="Schuetze A."/>
            <person name="Brambilla E."/>
            <person name="Klenk H.-P."/>
            <person name="Eisen J.A."/>
        </authorList>
    </citation>
    <scope>NUCLEOTIDE SEQUENCE [LARGE SCALE GENOMIC DNA]</scope>
    <source>
        <strain evidence="3">ATCC 25205 / DSM 745 / LMG 13164 / NCIMB 1802</strain>
    </source>
</reference>
<dbReference type="CDD" id="cd04301">
    <property type="entry name" value="NAT_SF"/>
    <property type="match status" value="1"/>
</dbReference>